<proteinExistence type="predicted"/>
<protein>
    <submittedName>
        <fullName evidence="3">Alpha/beta hydrolase</fullName>
    </submittedName>
</protein>
<dbReference type="InterPro" id="IPR029058">
    <property type="entry name" value="AB_hydrolase_fold"/>
</dbReference>
<organism evidence="3 4">
    <name type="scientific">Sulfitobacter donghicola DSW-25 = KCTC 12864 = JCM 14565</name>
    <dbReference type="NCBI Taxonomy" id="1300350"/>
    <lineage>
        <taxon>Bacteria</taxon>
        <taxon>Pseudomonadati</taxon>
        <taxon>Pseudomonadota</taxon>
        <taxon>Alphaproteobacteria</taxon>
        <taxon>Rhodobacterales</taxon>
        <taxon>Roseobacteraceae</taxon>
        <taxon>Sulfitobacter</taxon>
    </lineage>
</organism>
<dbReference type="GO" id="GO:0016020">
    <property type="term" value="C:membrane"/>
    <property type="evidence" value="ECO:0007669"/>
    <property type="project" value="TreeGrafter"/>
</dbReference>
<dbReference type="PANTHER" id="PTHR43798:SF31">
    <property type="entry name" value="AB HYDROLASE SUPERFAMILY PROTEIN YCLE"/>
    <property type="match status" value="1"/>
</dbReference>
<comment type="caution">
    <text evidence="3">The sequence shown here is derived from an EMBL/GenBank/DDBJ whole genome shotgun (WGS) entry which is preliminary data.</text>
</comment>
<dbReference type="STRING" id="1300350.Z948_479"/>
<dbReference type="SUPFAM" id="SSF53474">
    <property type="entry name" value="alpha/beta-Hydrolases"/>
    <property type="match status" value="1"/>
</dbReference>
<accession>A0A073IID4</accession>
<dbReference type="Pfam" id="PF00561">
    <property type="entry name" value="Abhydrolase_1"/>
    <property type="match status" value="1"/>
</dbReference>
<evidence type="ECO:0000313" key="4">
    <source>
        <dbReference type="Proteomes" id="UP000027734"/>
    </source>
</evidence>
<keyword evidence="4" id="KW-1185">Reference proteome</keyword>
<dbReference type="RefSeq" id="WP_025057969.1">
    <property type="nucleotide sequence ID" value="NZ_JAMC01000002.1"/>
</dbReference>
<keyword evidence="1 3" id="KW-0378">Hydrolase</keyword>
<reference evidence="3 4" key="1">
    <citation type="submission" date="2014-01" db="EMBL/GenBank/DDBJ databases">
        <title>Sulfitobacter donghicola JCM 14565 Genome Sequencing.</title>
        <authorList>
            <person name="Lai Q."/>
            <person name="Hong Z."/>
        </authorList>
    </citation>
    <scope>NUCLEOTIDE SEQUENCE [LARGE SCALE GENOMIC DNA]</scope>
    <source>
        <strain evidence="3 4">JCM 14565</strain>
    </source>
</reference>
<evidence type="ECO:0000256" key="1">
    <source>
        <dbReference type="ARBA" id="ARBA00022801"/>
    </source>
</evidence>
<dbReference type="InterPro" id="IPR050266">
    <property type="entry name" value="AB_hydrolase_sf"/>
</dbReference>
<dbReference type="PANTHER" id="PTHR43798">
    <property type="entry name" value="MONOACYLGLYCEROL LIPASE"/>
    <property type="match status" value="1"/>
</dbReference>
<dbReference type="OrthoDB" id="9804723at2"/>
<sequence length="269" mass="28841">MTLITQPLSEAYGTLSYREVGQGAPIVLIHGVGMQSAAWAPQVETLSQQYRVIAVDMPGHGGSSPLPPDTPLPAFVDWLQAVMQALQLRHVYLAGHSMGALIAAGYAVTYPKELKGVALLNGVFKRSNDARAAVVARAQQIRSGGFDLETPLARWFGDTAIEQSARDNVAQWLSAVDLEGYATAYNAFAKGDDTYADRFSEIACPFLALTGDGDQNSTPEMSQAMADAVPNGVAKVIKGHRHMVNLTAPDEVSSALLNWVQSTRKEPQS</sequence>
<dbReference type="GO" id="GO:0016787">
    <property type="term" value="F:hydrolase activity"/>
    <property type="evidence" value="ECO:0007669"/>
    <property type="project" value="UniProtKB-KW"/>
</dbReference>
<evidence type="ECO:0000259" key="2">
    <source>
        <dbReference type="Pfam" id="PF00561"/>
    </source>
</evidence>
<dbReference type="Proteomes" id="UP000027734">
    <property type="component" value="Unassembled WGS sequence"/>
</dbReference>
<dbReference type="eggNOG" id="COG2267">
    <property type="taxonomic scope" value="Bacteria"/>
</dbReference>
<evidence type="ECO:0000313" key="3">
    <source>
        <dbReference type="EMBL" id="KEJ90078.1"/>
    </source>
</evidence>
<feature type="domain" description="AB hydrolase-1" evidence="2">
    <location>
        <begin position="25"/>
        <end position="248"/>
    </location>
</feature>
<dbReference type="PRINTS" id="PR00111">
    <property type="entry name" value="ABHYDROLASE"/>
</dbReference>
<dbReference type="Gene3D" id="3.40.50.1820">
    <property type="entry name" value="alpha/beta hydrolase"/>
    <property type="match status" value="1"/>
</dbReference>
<dbReference type="EMBL" id="JAMC01000002">
    <property type="protein sequence ID" value="KEJ90078.1"/>
    <property type="molecule type" value="Genomic_DNA"/>
</dbReference>
<name>A0A073IID4_9RHOB</name>
<dbReference type="InterPro" id="IPR000073">
    <property type="entry name" value="AB_hydrolase_1"/>
</dbReference>
<gene>
    <name evidence="3" type="ORF">DSW25_07680</name>
</gene>
<dbReference type="AlphaFoldDB" id="A0A073IID4"/>